<comment type="caution">
    <text evidence="3">The sequence shown here is derived from an EMBL/GenBank/DDBJ whole genome shotgun (WGS) entry which is preliminary data.</text>
</comment>
<accession>A0A814QY64</accession>
<evidence type="ECO:0000313" key="5">
    <source>
        <dbReference type="EMBL" id="CAF1347676.1"/>
    </source>
</evidence>
<dbReference type="EMBL" id="CAJNOL010001374">
    <property type="protein sequence ID" value="CAF1346790.1"/>
    <property type="molecule type" value="Genomic_DNA"/>
</dbReference>
<dbReference type="Proteomes" id="UP000663870">
    <property type="component" value="Unassembled WGS sequence"/>
</dbReference>
<evidence type="ECO:0000313" key="6">
    <source>
        <dbReference type="Proteomes" id="UP000663854"/>
    </source>
</evidence>
<name>A0A814QY64_9BILA</name>
<dbReference type="PROSITE" id="PS50181">
    <property type="entry name" value="FBOX"/>
    <property type="match status" value="1"/>
</dbReference>
<dbReference type="AlphaFoldDB" id="A0A814QY64"/>
<evidence type="ECO:0000313" key="7">
    <source>
        <dbReference type="Proteomes" id="UP000663870"/>
    </source>
</evidence>
<dbReference type="EMBL" id="CAJNOH010000800">
    <property type="protein sequence ID" value="CAF1126488.1"/>
    <property type="molecule type" value="Genomic_DNA"/>
</dbReference>
<reference evidence="3" key="1">
    <citation type="submission" date="2021-02" db="EMBL/GenBank/DDBJ databases">
        <authorList>
            <person name="Nowell W R."/>
        </authorList>
    </citation>
    <scope>NUCLEOTIDE SEQUENCE</scope>
</reference>
<evidence type="ECO:0000313" key="4">
    <source>
        <dbReference type="EMBL" id="CAF1346790.1"/>
    </source>
</evidence>
<evidence type="ECO:0000313" key="2">
    <source>
        <dbReference type="EMBL" id="CAF1126205.1"/>
    </source>
</evidence>
<evidence type="ECO:0000313" key="3">
    <source>
        <dbReference type="EMBL" id="CAF1126488.1"/>
    </source>
</evidence>
<dbReference type="Pfam" id="PF12937">
    <property type="entry name" value="F-box-like"/>
    <property type="match status" value="1"/>
</dbReference>
<organism evidence="3 6">
    <name type="scientific">Rotaria sordida</name>
    <dbReference type="NCBI Taxonomy" id="392033"/>
    <lineage>
        <taxon>Eukaryota</taxon>
        <taxon>Metazoa</taxon>
        <taxon>Spiralia</taxon>
        <taxon>Gnathifera</taxon>
        <taxon>Rotifera</taxon>
        <taxon>Eurotatoria</taxon>
        <taxon>Bdelloidea</taxon>
        <taxon>Philodinida</taxon>
        <taxon>Philodinidae</taxon>
        <taxon>Rotaria</taxon>
    </lineage>
</organism>
<evidence type="ECO:0000259" key="1">
    <source>
        <dbReference type="PROSITE" id="PS50181"/>
    </source>
</evidence>
<dbReference type="SUPFAM" id="SSF81383">
    <property type="entry name" value="F-box domain"/>
    <property type="match status" value="1"/>
</dbReference>
<protein>
    <recommendedName>
        <fullName evidence="1">F-box domain-containing protein</fullName>
    </recommendedName>
</protein>
<dbReference type="InterPro" id="IPR032675">
    <property type="entry name" value="LRR_dom_sf"/>
</dbReference>
<gene>
    <name evidence="4" type="ORF">JXQ802_LOCUS31868</name>
    <name evidence="5" type="ORF">JXQ802_LOCUS31914</name>
    <name evidence="2" type="ORF">PYM288_LOCUS20962</name>
    <name evidence="3" type="ORF">PYM288_LOCUS20978</name>
</gene>
<sequence>MEYSSIQLNDLPDEILIYIFKKLSNAEILYSLSGVNKRLNKIVHDSIFTNDLSLFMSTSDGLVYSLSDLILDRFYSHILPSIHQKIQWLHLESVSMERILHVKNYPNLYGISLHNIQEKKAIDLFTNETSIIRKLNNQLLSLTIDISTNRTQDYLTNNNAIIFNRIFTMFPNLQYLNFGRSSIRDERLSFSFTRLTVISTNLLELHVCLDTFHDCLYLLDGHFNQLHTLYVDLSVIGYEKRRVNNIEKLPSLKSFWLHCETITFVYDELVLPLLYRMSNLEKLDLYIYVGKRKTFFDGNDFKMNIINYMPQLNKFTFNICSLSSFYNDINLPSNEDIQKTFSNFNNKQIIYWTDYFPKVKNGYCHIYSYPYQLKYYNNITNNFQGGIFKYVRQVSLYDERPFEHEFFLRIAESFPFMEELTIHNEQRQINKQFRKSKNENQDLPIIKYPYLKQLDLINTCIDYYEQFLFDTKINLAFGVRVYMVYELVKQVTRNFTRNRTRTNCAKINCVNLSAEIQYPRYSDNSGEKQQLLEYIKDYFPHTQIN</sequence>
<dbReference type="InterPro" id="IPR036047">
    <property type="entry name" value="F-box-like_dom_sf"/>
</dbReference>
<keyword evidence="7" id="KW-1185">Reference proteome</keyword>
<dbReference type="EMBL" id="CAJNOH010000799">
    <property type="protein sequence ID" value="CAF1126205.1"/>
    <property type="molecule type" value="Genomic_DNA"/>
</dbReference>
<proteinExistence type="predicted"/>
<dbReference type="CDD" id="cd09917">
    <property type="entry name" value="F-box_SF"/>
    <property type="match status" value="1"/>
</dbReference>
<feature type="domain" description="F-box" evidence="1">
    <location>
        <begin position="5"/>
        <end position="52"/>
    </location>
</feature>
<dbReference type="Gene3D" id="3.80.10.10">
    <property type="entry name" value="Ribonuclease Inhibitor"/>
    <property type="match status" value="1"/>
</dbReference>
<dbReference type="Proteomes" id="UP000663854">
    <property type="component" value="Unassembled WGS sequence"/>
</dbReference>
<dbReference type="EMBL" id="CAJNOL010001378">
    <property type="protein sequence ID" value="CAF1347676.1"/>
    <property type="molecule type" value="Genomic_DNA"/>
</dbReference>
<dbReference type="InterPro" id="IPR001810">
    <property type="entry name" value="F-box_dom"/>
</dbReference>